<dbReference type="AlphaFoldDB" id="A0A2M8P0F6"/>
<keyword evidence="7 13" id="KW-0949">S-adenosyl-L-methionine</keyword>
<evidence type="ECO:0000256" key="10">
    <source>
        <dbReference type="ARBA" id="ARBA00023004"/>
    </source>
</evidence>
<evidence type="ECO:0000313" key="15">
    <source>
        <dbReference type="EMBL" id="PJF31027.1"/>
    </source>
</evidence>
<dbReference type="GO" id="GO:0030488">
    <property type="term" value="P:tRNA methylation"/>
    <property type="evidence" value="ECO:0007669"/>
    <property type="project" value="UniProtKB-UniRule"/>
</dbReference>
<evidence type="ECO:0000256" key="5">
    <source>
        <dbReference type="ARBA" id="ARBA00022603"/>
    </source>
</evidence>
<feature type="binding site" evidence="13">
    <location>
        <position position="297"/>
    </location>
    <ligand>
        <name>S-adenosyl-L-methionine</name>
        <dbReference type="ChEBI" id="CHEBI:59789"/>
    </ligand>
</feature>
<sequence length="358" mass="39797">MTETLINLYDLSDAELSALMAELNQPAFRARQIAEWLYKHKVTTFEAMTNLPKALREKLAARARIGGFEQVAEQHSTESATTKRLYRLPDGQLIESVLMEYEDGRRTACISTQAGCAMGCIFCATGQMGFARHLSAGEIVEQALHFARLLEQEGDRLSNVVLMGMGEPLHNYEQTLRAIRRLNDPNGSNIGQRHITLSTVGLVPEIRRFADEGLQVGLAISLHAATDAERSALLPINRRYPIREVLEAARYYVEKTGRRVTFEWALIRGENDTPEQAERLGALLRGLLCHVNLIPLNPTGGYGGAPSDPARVDAFRAVLARYGVSSTVRVRRGIDIQAGCGQLKTEVLRRERTRRAVS</sequence>
<keyword evidence="4 13" id="KW-0698">rRNA processing</keyword>
<keyword evidence="6 13" id="KW-0808">Transferase</keyword>
<evidence type="ECO:0000256" key="3">
    <source>
        <dbReference type="ARBA" id="ARBA00022490"/>
    </source>
</evidence>
<feature type="active site" description="S-methylcysteine intermediate" evidence="13">
    <location>
        <position position="340"/>
    </location>
</feature>
<comment type="similarity">
    <text evidence="13">Belongs to the radical SAM superfamily. RlmN family.</text>
</comment>
<keyword evidence="3 13" id="KW-0963">Cytoplasm</keyword>
<dbReference type="PANTHER" id="PTHR30544">
    <property type="entry name" value="23S RRNA METHYLTRANSFERASE"/>
    <property type="match status" value="1"/>
</dbReference>
<comment type="cofactor">
    <cofactor evidence="13">
        <name>[4Fe-4S] cluster</name>
        <dbReference type="ChEBI" id="CHEBI:49883"/>
    </cofactor>
    <text evidence="13">Binds 1 [4Fe-4S] cluster. The cluster is coordinated with 3 cysteines and an exchangeable S-adenosyl-L-methionine.</text>
</comment>
<dbReference type="InterPro" id="IPR007197">
    <property type="entry name" value="rSAM"/>
</dbReference>
<dbReference type="SFLD" id="SFLDF00275">
    <property type="entry name" value="adenosine_C2_methyltransferase"/>
    <property type="match status" value="1"/>
</dbReference>
<dbReference type="InterPro" id="IPR004383">
    <property type="entry name" value="rRNA_lsu_MTrfase_RlmN/Cfr"/>
</dbReference>
<comment type="caution">
    <text evidence="13">Lacks conserved residue(s) required for the propagation of feature annotation.</text>
</comment>
<dbReference type="Gene3D" id="1.10.150.530">
    <property type="match status" value="1"/>
</dbReference>
<dbReference type="Pfam" id="PF04055">
    <property type="entry name" value="Radical_SAM"/>
    <property type="match status" value="1"/>
</dbReference>
<dbReference type="GO" id="GO:0002935">
    <property type="term" value="F:tRNA (adenine(37)-C2)-methyltransferase activity"/>
    <property type="evidence" value="ECO:0007669"/>
    <property type="project" value="UniProtKB-UniRule"/>
</dbReference>
<dbReference type="CDD" id="cd01335">
    <property type="entry name" value="Radical_SAM"/>
    <property type="match status" value="1"/>
</dbReference>
<dbReference type="NCBIfam" id="TIGR00048">
    <property type="entry name" value="rRNA_mod_RlmN"/>
    <property type="match status" value="1"/>
</dbReference>
<evidence type="ECO:0000256" key="4">
    <source>
        <dbReference type="ARBA" id="ARBA00022552"/>
    </source>
</evidence>
<accession>A0A2M8P0F6</accession>
<comment type="catalytic activity">
    <reaction evidence="13">
        <text>adenosine(37) in tRNA + 2 reduced [2Fe-2S]-[ferredoxin] + 2 S-adenosyl-L-methionine = 2-methyladenosine(37) in tRNA + 5'-deoxyadenosine + L-methionine + 2 oxidized [2Fe-2S]-[ferredoxin] + S-adenosyl-L-homocysteine</text>
        <dbReference type="Rhea" id="RHEA:43332"/>
        <dbReference type="Rhea" id="RHEA-COMP:10000"/>
        <dbReference type="Rhea" id="RHEA-COMP:10001"/>
        <dbReference type="Rhea" id="RHEA-COMP:10162"/>
        <dbReference type="Rhea" id="RHEA-COMP:10485"/>
        <dbReference type="ChEBI" id="CHEBI:17319"/>
        <dbReference type="ChEBI" id="CHEBI:33737"/>
        <dbReference type="ChEBI" id="CHEBI:33738"/>
        <dbReference type="ChEBI" id="CHEBI:57844"/>
        <dbReference type="ChEBI" id="CHEBI:57856"/>
        <dbReference type="ChEBI" id="CHEBI:59789"/>
        <dbReference type="ChEBI" id="CHEBI:74411"/>
        <dbReference type="ChEBI" id="CHEBI:74497"/>
        <dbReference type="EC" id="2.1.1.192"/>
    </reaction>
</comment>
<dbReference type="Pfam" id="PF21016">
    <property type="entry name" value="RlmN_N"/>
    <property type="match status" value="1"/>
</dbReference>
<dbReference type="InterPro" id="IPR058240">
    <property type="entry name" value="rSAM_sf"/>
</dbReference>
<keyword evidence="11 13" id="KW-0411">Iron-sulfur</keyword>
<comment type="miscellaneous">
    <text evidence="13">Reaction proceeds by a ping-pong mechanism involving intermediate methylation of a conserved cysteine residue.</text>
</comment>
<dbReference type="SFLD" id="SFLDS00029">
    <property type="entry name" value="Radical_SAM"/>
    <property type="match status" value="1"/>
</dbReference>
<dbReference type="EC" id="2.1.1.192" evidence="13"/>
<name>A0A2M8P0F6_9CHLR</name>
<dbReference type="GO" id="GO:0046872">
    <property type="term" value="F:metal ion binding"/>
    <property type="evidence" value="ECO:0007669"/>
    <property type="project" value="UniProtKB-KW"/>
</dbReference>
<feature type="binding site" evidence="13">
    <location>
        <position position="198"/>
    </location>
    <ligand>
        <name>S-adenosyl-L-methionine</name>
        <dbReference type="ChEBI" id="CHEBI:59789"/>
    </ligand>
</feature>
<keyword evidence="10 13" id="KW-0408">Iron</keyword>
<dbReference type="SUPFAM" id="SSF102114">
    <property type="entry name" value="Radical SAM enzymes"/>
    <property type="match status" value="1"/>
</dbReference>
<keyword evidence="12 13" id="KW-1015">Disulfide bond</keyword>
<evidence type="ECO:0000256" key="11">
    <source>
        <dbReference type="ARBA" id="ARBA00023014"/>
    </source>
</evidence>
<feature type="active site" description="Proton acceptor" evidence="13">
    <location>
        <position position="95"/>
    </location>
</feature>
<protein>
    <recommendedName>
        <fullName evidence="13">Probable dual-specificity RNA methyltransferase RlmN</fullName>
        <ecNumber evidence="13">2.1.1.192</ecNumber>
    </recommendedName>
    <alternativeName>
        <fullName evidence="13">23S rRNA (adenine(2503)-C(2))-methyltransferase</fullName>
    </alternativeName>
    <alternativeName>
        <fullName evidence="13">23S rRNA m2A2503 methyltransferase</fullName>
    </alternativeName>
    <alternativeName>
        <fullName evidence="13">Ribosomal RNA large subunit methyltransferase N</fullName>
    </alternativeName>
    <alternativeName>
        <fullName evidence="13">tRNA (adenine(37)-C(2))-methyltransferase</fullName>
    </alternativeName>
    <alternativeName>
        <fullName evidence="13">tRNA m2A37 methyltransferase</fullName>
    </alternativeName>
</protein>
<reference evidence="15 16" key="1">
    <citation type="submission" date="2017-11" db="EMBL/GenBank/DDBJ databases">
        <title>Evolution of Phototrophy in the Chloroflexi Phylum Driven by Horizontal Gene Transfer.</title>
        <authorList>
            <person name="Ward L.M."/>
            <person name="Hemp J."/>
            <person name="Shih P.M."/>
            <person name="Mcglynn S.E."/>
            <person name="Fischer W."/>
        </authorList>
    </citation>
    <scope>NUCLEOTIDE SEQUENCE [LARGE SCALE GENOMIC DNA]</scope>
    <source>
        <strain evidence="15">CP2_2F</strain>
    </source>
</reference>
<dbReference type="GO" id="GO:0051539">
    <property type="term" value="F:4 iron, 4 sulfur cluster binding"/>
    <property type="evidence" value="ECO:0007669"/>
    <property type="project" value="UniProtKB-UniRule"/>
</dbReference>
<dbReference type="PANTHER" id="PTHR30544:SF5">
    <property type="entry name" value="RADICAL SAM CORE DOMAIN-CONTAINING PROTEIN"/>
    <property type="match status" value="1"/>
</dbReference>
<comment type="subcellular location">
    <subcellularLocation>
        <location evidence="1 13">Cytoplasm</location>
    </subcellularLocation>
</comment>
<keyword evidence="5 13" id="KW-0489">Methyltransferase</keyword>
<dbReference type="SMART" id="SM00729">
    <property type="entry name" value="Elp3"/>
    <property type="match status" value="1"/>
</dbReference>
<dbReference type="InterPro" id="IPR040072">
    <property type="entry name" value="Methyltransferase_A"/>
</dbReference>
<dbReference type="GO" id="GO:0000049">
    <property type="term" value="F:tRNA binding"/>
    <property type="evidence" value="ECO:0007669"/>
    <property type="project" value="UniProtKB-UniRule"/>
</dbReference>
<evidence type="ECO:0000313" key="16">
    <source>
        <dbReference type="Proteomes" id="UP000228921"/>
    </source>
</evidence>
<keyword evidence="8 13" id="KW-0819">tRNA processing</keyword>
<organism evidence="15 16">
    <name type="scientific">Candidatus Thermofonsia Clade 1 bacterium</name>
    <dbReference type="NCBI Taxonomy" id="2364210"/>
    <lineage>
        <taxon>Bacteria</taxon>
        <taxon>Bacillati</taxon>
        <taxon>Chloroflexota</taxon>
        <taxon>Candidatus Thermofontia</taxon>
        <taxon>Candidatus Thermofonsia Clade 1</taxon>
    </lineage>
</organism>
<evidence type="ECO:0000256" key="6">
    <source>
        <dbReference type="ARBA" id="ARBA00022679"/>
    </source>
</evidence>
<dbReference type="PIRSF" id="PIRSF006004">
    <property type="entry name" value="CHP00048"/>
    <property type="match status" value="1"/>
</dbReference>
<dbReference type="InterPro" id="IPR027492">
    <property type="entry name" value="RNA_MTrfase_RlmN"/>
</dbReference>
<keyword evidence="2 13" id="KW-0004">4Fe-4S</keyword>
<feature type="domain" description="Radical SAM core" evidence="14">
    <location>
        <begin position="102"/>
        <end position="335"/>
    </location>
</feature>
<comment type="catalytic activity">
    <reaction evidence="13">
        <text>adenosine(2503) in 23S rRNA + 2 reduced [2Fe-2S]-[ferredoxin] + 2 S-adenosyl-L-methionine = 2-methyladenosine(2503) in 23S rRNA + 5'-deoxyadenosine + L-methionine + 2 oxidized [2Fe-2S]-[ferredoxin] + S-adenosyl-L-homocysteine</text>
        <dbReference type="Rhea" id="RHEA:42916"/>
        <dbReference type="Rhea" id="RHEA-COMP:10000"/>
        <dbReference type="Rhea" id="RHEA-COMP:10001"/>
        <dbReference type="Rhea" id="RHEA-COMP:10152"/>
        <dbReference type="Rhea" id="RHEA-COMP:10282"/>
        <dbReference type="ChEBI" id="CHEBI:17319"/>
        <dbReference type="ChEBI" id="CHEBI:33737"/>
        <dbReference type="ChEBI" id="CHEBI:33738"/>
        <dbReference type="ChEBI" id="CHEBI:57844"/>
        <dbReference type="ChEBI" id="CHEBI:57856"/>
        <dbReference type="ChEBI" id="CHEBI:59789"/>
        <dbReference type="ChEBI" id="CHEBI:74411"/>
        <dbReference type="ChEBI" id="CHEBI:74497"/>
        <dbReference type="EC" id="2.1.1.192"/>
    </reaction>
</comment>
<comment type="caution">
    <text evidence="15">The sequence shown here is derived from an EMBL/GenBank/DDBJ whole genome shotgun (WGS) entry which is preliminary data.</text>
</comment>
<dbReference type="GO" id="GO:0019843">
    <property type="term" value="F:rRNA binding"/>
    <property type="evidence" value="ECO:0007669"/>
    <property type="project" value="UniProtKB-UniRule"/>
</dbReference>
<dbReference type="GO" id="GO:0070475">
    <property type="term" value="P:rRNA base methylation"/>
    <property type="evidence" value="ECO:0007669"/>
    <property type="project" value="UniProtKB-UniRule"/>
</dbReference>
<evidence type="ECO:0000256" key="7">
    <source>
        <dbReference type="ARBA" id="ARBA00022691"/>
    </source>
</evidence>
<dbReference type="InterPro" id="IPR006638">
    <property type="entry name" value="Elp3/MiaA/NifB-like_rSAM"/>
</dbReference>
<evidence type="ECO:0000256" key="9">
    <source>
        <dbReference type="ARBA" id="ARBA00022723"/>
    </source>
</evidence>
<dbReference type="GO" id="GO:0070040">
    <property type="term" value="F:rRNA (adenine(2503)-C2-)-methyltransferase activity"/>
    <property type="evidence" value="ECO:0007669"/>
    <property type="project" value="UniProtKB-UniRule"/>
</dbReference>
<feature type="binding site" evidence="13">
    <location>
        <position position="123"/>
    </location>
    <ligand>
        <name>[4Fe-4S] cluster</name>
        <dbReference type="ChEBI" id="CHEBI:49883"/>
        <note>4Fe-4S-S-AdoMet</note>
    </ligand>
</feature>
<feature type="binding site" evidence="13">
    <location>
        <position position="116"/>
    </location>
    <ligand>
        <name>[4Fe-4S] cluster</name>
        <dbReference type="ChEBI" id="CHEBI:49883"/>
        <note>4Fe-4S-S-AdoMet</note>
    </ligand>
</feature>
<evidence type="ECO:0000259" key="14">
    <source>
        <dbReference type="PROSITE" id="PS51918"/>
    </source>
</evidence>
<dbReference type="FunFam" id="3.20.20.70:FF:000014">
    <property type="entry name" value="Probable dual-specificity RNA methyltransferase RlmN"/>
    <property type="match status" value="1"/>
</dbReference>
<dbReference type="PROSITE" id="PS51918">
    <property type="entry name" value="RADICAL_SAM"/>
    <property type="match status" value="1"/>
</dbReference>
<evidence type="ECO:0000256" key="13">
    <source>
        <dbReference type="HAMAP-Rule" id="MF_01849"/>
    </source>
</evidence>
<evidence type="ECO:0000256" key="8">
    <source>
        <dbReference type="ARBA" id="ARBA00022694"/>
    </source>
</evidence>
<gene>
    <name evidence="13 15" type="primary">rlmN</name>
    <name evidence="15" type="ORF">CUN51_05995</name>
</gene>
<dbReference type="GO" id="GO:0005737">
    <property type="term" value="C:cytoplasm"/>
    <property type="evidence" value="ECO:0007669"/>
    <property type="project" value="UniProtKB-SubCell"/>
</dbReference>
<feature type="binding site" evidence="13">
    <location>
        <position position="120"/>
    </location>
    <ligand>
        <name>[4Fe-4S] cluster</name>
        <dbReference type="ChEBI" id="CHEBI:49883"/>
        <note>4Fe-4S-S-AdoMet</note>
    </ligand>
</feature>
<dbReference type="Proteomes" id="UP000228921">
    <property type="component" value="Unassembled WGS sequence"/>
</dbReference>
<evidence type="ECO:0000256" key="2">
    <source>
        <dbReference type="ARBA" id="ARBA00022485"/>
    </source>
</evidence>
<dbReference type="SFLD" id="SFLDG01062">
    <property type="entry name" value="methyltransferase_(Class_A)"/>
    <property type="match status" value="1"/>
</dbReference>
<dbReference type="HAMAP" id="MF_01849">
    <property type="entry name" value="RNA_methyltr_RlmN"/>
    <property type="match status" value="1"/>
</dbReference>
<evidence type="ECO:0000256" key="1">
    <source>
        <dbReference type="ARBA" id="ARBA00004496"/>
    </source>
</evidence>
<dbReference type="InterPro" id="IPR048641">
    <property type="entry name" value="RlmN_N"/>
</dbReference>
<proteinExistence type="inferred from homology"/>
<evidence type="ECO:0000256" key="12">
    <source>
        <dbReference type="ARBA" id="ARBA00023157"/>
    </source>
</evidence>
<dbReference type="EMBL" id="PGTK01000005">
    <property type="protein sequence ID" value="PJF31027.1"/>
    <property type="molecule type" value="Genomic_DNA"/>
</dbReference>
<comment type="function">
    <text evidence="13">Specifically methylates position 2 of adenine 2503 in 23S rRNA and position 2 of adenine 37 in tRNAs.</text>
</comment>
<keyword evidence="9 13" id="KW-0479">Metal-binding</keyword>
<feature type="binding site" evidence="13">
    <location>
        <begin position="166"/>
        <end position="167"/>
    </location>
    <ligand>
        <name>S-adenosyl-L-methionine</name>
        <dbReference type="ChEBI" id="CHEBI:59789"/>
    </ligand>
</feature>
<dbReference type="Gene3D" id="3.20.20.70">
    <property type="entry name" value="Aldolase class I"/>
    <property type="match status" value="1"/>
</dbReference>
<feature type="binding site" evidence="13">
    <location>
        <begin position="221"/>
        <end position="223"/>
    </location>
    <ligand>
        <name>S-adenosyl-L-methionine</name>
        <dbReference type="ChEBI" id="CHEBI:59789"/>
    </ligand>
</feature>
<dbReference type="InterPro" id="IPR013785">
    <property type="entry name" value="Aldolase_TIM"/>
</dbReference>